<dbReference type="Pfam" id="PF01351">
    <property type="entry name" value="RNase_HII"/>
    <property type="match status" value="1"/>
</dbReference>
<accession>A0ABN8BEN6</accession>
<feature type="domain" description="RNase H type-2" evidence="17">
    <location>
        <begin position="72"/>
        <end position="257"/>
    </location>
</feature>
<comment type="similarity">
    <text evidence="5 14 16">Belongs to the RNase HII family.</text>
</comment>
<comment type="subcellular location">
    <subcellularLocation>
        <location evidence="4 14">Cytoplasm</location>
    </subcellularLocation>
</comment>
<feature type="binding site" evidence="14 15">
    <location>
        <position position="79"/>
    </location>
    <ligand>
        <name>a divalent metal cation</name>
        <dbReference type="ChEBI" id="CHEBI:60240"/>
    </ligand>
</feature>
<dbReference type="EC" id="3.1.26.4" evidence="6 14"/>
<organism evidence="18 19">
    <name type="scientific">Periweissella fabaria</name>
    <dbReference type="NCBI Taxonomy" id="546157"/>
    <lineage>
        <taxon>Bacteria</taxon>
        <taxon>Bacillati</taxon>
        <taxon>Bacillota</taxon>
        <taxon>Bacilli</taxon>
        <taxon>Lactobacillales</taxon>
        <taxon>Lactobacillaceae</taxon>
        <taxon>Periweissella</taxon>
    </lineage>
</organism>
<dbReference type="NCBIfam" id="NF000595">
    <property type="entry name" value="PRK00015.1-3"/>
    <property type="match status" value="1"/>
</dbReference>
<evidence type="ECO:0000256" key="11">
    <source>
        <dbReference type="ARBA" id="ARBA00022759"/>
    </source>
</evidence>
<evidence type="ECO:0000256" key="4">
    <source>
        <dbReference type="ARBA" id="ARBA00004496"/>
    </source>
</evidence>
<evidence type="ECO:0000256" key="16">
    <source>
        <dbReference type="RuleBase" id="RU003515"/>
    </source>
</evidence>
<evidence type="ECO:0000256" key="2">
    <source>
        <dbReference type="ARBA" id="ARBA00001946"/>
    </source>
</evidence>
<keyword evidence="13 14" id="KW-0464">Manganese</keyword>
<keyword evidence="9 14" id="KW-0540">Nuclease</keyword>
<dbReference type="InterPro" id="IPR001352">
    <property type="entry name" value="RNase_HII/HIII"/>
</dbReference>
<keyword evidence="11 14" id="KW-0255">Endonuclease</keyword>
<dbReference type="Gene3D" id="3.30.420.10">
    <property type="entry name" value="Ribonuclease H-like superfamily/Ribonuclease H"/>
    <property type="match status" value="1"/>
</dbReference>
<dbReference type="SUPFAM" id="SSF53098">
    <property type="entry name" value="Ribonuclease H-like"/>
    <property type="match status" value="1"/>
</dbReference>
<comment type="cofactor">
    <cofactor evidence="2">
        <name>Mg(2+)</name>
        <dbReference type="ChEBI" id="CHEBI:18420"/>
    </cofactor>
</comment>
<dbReference type="EMBL" id="CAKKNS010000001">
    <property type="protein sequence ID" value="CAH0415801.1"/>
    <property type="molecule type" value="Genomic_DNA"/>
</dbReference>
<proteinExistence type="inferred from homology"/>
<comment type="caution">
    <text evidence="18">The sequence shown here is derived from an EMBL/GenBank/DDBJ whole genome shotgun (WGS) entry which is preliminary data.</text>
</comment>
<dbReference type="PANTHER" id="PTHR10954:SF18">
    <property type="entry name" value="RIBONUCLEASE HII"/>
    <property type="match status" value="1"/>
</dbReference>
<evidence type="ECO:0000256" key="12">
    <source>
        <dbReference type="ARBA" id="ARBA00022801"/>
    </source>
</evidence>
<dbReference type="InterPro" id="IPR036397">
    <property type="entry name" value="RNaseH_sf"/>
</dbReference>
<evidence type="ECO:0000256" key="3">
    <source>
        <dbReference type="ARBA" id="ARBA00004065"/>
    </source>
</evidence>
<comment type="function">
    <text evidence="3 14 16">Endonuclease that specifically degrades the RNA of RNA-DNA hybrids.</text>
</comment>
<keyword evidence="8 14" id="KW-0963">Cytoplasm</keyword>
<feature type="binding site" evidence="14 15">
    <location>
        <position position="170"/>
    </location>
    <ligand>
        <name>a divalent metal cation</name>
        <dbReference type="ChEBI" id="CHEBI:60240"/>
    </ligand>
</feature>
<reference evidence="18 19" key="1">
    <citation type="submission" date="2021-11" db="EMBL/GenBank/DDBJ databases">
        <authorList>
            <person name="Depoorter E."/>
        </authorList>
    </citation>
    <scope>NUCLEOTIDE SEQUENCE [LARGE SCALE GENOMIC DNA]</scope>
    <source>
        <strain evidence="18 19">LMG 24289</strain>
    </source>
</reference>
<dbReference type="HAMAP" id="MF_00052_B">
    <property type="entry name" value="RNase_HII_B"/>
    <property type="match status" value="1"/>
</dbReference>
<keyword evidence="10 14" id="KW-0479">Metal-binding</keyword>
<feature type="binding site" evidence="14 15">
    <location>
        <position position="78"/>
    </location>
    <ligand>
        <name>a divalent metal cation</name>
        <dbReference type="ChEBI" id="CHEBI:60240"/>
    </ligand>
</feature>
<dbReference type="GO" id="GO:0004523">
    <property type="term" value="F:RNA-DNA hybrid ribonuclease activity"/>
    <property type="evidence" value="ECO:0007669"/>
    <property type="project" value="UniProtKB-EC"/>
</dbReference>
<protein>
    <recommendedName>
        <fullName evidence="7 14">Ribonuclease HII</fullName>
        <shortName evidence="14">RNase HII</shortName>
        <ecNumber evidence="6 14">3.1.26.4</ecNumber>
    </recommendedName>
</protein>
<evidence type="ECO:0000313" key="19">
    <source>
        <dbReference type="Proteomes" id="UP000789707"/>
    </source>
</evidence>
<evidence type="ECO:0000256" key="5">
    <source>
        <dbReference type="ARBA" id="ARBA00007383"/>
    </source>
</evidence>
<dbReference type="InterPro" id="IPR022898">
    <property type="entry name" value="RNase_HII"/>
</dbReference>
<dbReference type="PROSITE" id="PS51975">
    <property type="entry name" value="RNASE_H_2"/>
    <property type="match status" value="1"/>
</dbReference>
<dbReference type="RefSeq" id="WP_230095882.1">
    <property type="nucleotide sequence ID" value="NZ_CAKKNS010000001.1"/>
</dbReference>
<evidence type="ECO:0000256" key="15">
    <source>
        <dbReference type="PROSITE-ProRule" id="PRU01319"/>
    </source>
</evidence>
<evidence type="ECO:0000256" key="7">
    <source>
        <dbReference type="ARBA" id="ARBA00019179"/>
    </source>
</evidence>
<evidence type="ECO:0000256" key="6">
    <source>
        <dbReference type="ARBA" id="ARBA00012180"/>
    </source>
</evidence>
<dbReference type="CDD" id="cd07182">
    <property type="entry name" value="RNase_HII_bacteria_HII_like"/>
    <property type="match status" value="1"/>
</dbReference>
<evidence type="ECO:0000256" key="14">
    <source>
        <dbReference type="HAMAP-Rule" id="MF_00052"/>
    </source>
</evidence>
<evidence type="ECO:0000313" key="18">
    <source>
        <dbReference type="EMBL" id="CAH0415801.1"/>
    </source>
</evidence>
<dbReference type="PANTHER" id="PTHR10954">
    <property type="entry name" value="RIBONUCLEASE H2 SUBUNIT A"/>
    <property type="match status" value="1"/>
</dbReference>
<comment type="cofactor">
    <cofactor evidence="14 15">
        <name>Mn(2+)</name>
        <dbReference type="ChEBI" id="CHEBI:29035"/>
    </cofactor>
    <cofactor evidence="14 15">
        <name>Mg(2+)</name>
        <dbReference type="ChEBI" id="CHEBI:18420"/>
    </cofactor>
    <text evidence="14 15">Manganese or magnesium. Binds 1 divalent metal ion per monomer in the absence of substrate. May bind a second metal ion after substrate binding.</text>
</comment>
<evidence type="ECO:0000256" key="1">
    <source>
        <dbReference type="ARBA" id="ARBA00000077"/>
    </source>
</evidence>
<sequence length="257" mass="27790">MPKQTIKVIKAQLAMVTSPDDQLLMTLAADERQGVQAAIAQWHRNYNKLVAAKAAFQEHLQIERKAHANGYRLIAGVDEVGRGPLAGPVVAAAVILPPDFAVLGVNDSKQLSDKKRRELAPQIMEHALAVGFGIVDANEIDKINIYEASRVAMKQAVEQLQPSPDYLLVDAMVIDMDTPQEKLIKGDAKSASIGAASIVAKVKRDEIMAAYDVEYPGYGFASNAGYGTATHLAGLAAYGVTPIHRQTFAPVKKYQQD</sequence>
<evidence type="ECO:0000256" key="8">
    <source>
        <dbReference type="ARBA" id="ARBA00022490"/>
    </source>
</evidence>
<evidence type="ECO:0000256" key="10">
    <source>
        <dbReference type="ARBA" id="ARBA00022723"/>
    </source>
</evidence>
<dbReference type="InterPro" id="IPR024567">
    <property type="entry name" value="RNase_HII/HIII_dom"/>
</dbReference>
<dbReference type="NCBIfam" id="NF000594">
    <property type="entry name" value="PRK00015.1-1"/>
    <property type="match status" value="1"/>
</dbReference>
<keyword evidence="12 14" id="KW-0378">Hydrolase</keyword>
<evidence type="ECO:0000256" key="9">
    <source>
        <dbReference type="ARBA" id="ARBA00022722"/>
    </source>
</evidence>
<comment type="catalytic activity">
    <reaction evidence="1 14 15 16">
        <text>Endonucleolytic cleavage to 5'-phosphomonoester.</text>
        <dbReference type="EC" id="3.1.26.4"/>
    </reaction>
</comment>
<keyword evidence="19" id="KW-1185">Reference proteome</keyword>
<dbReference type="InterPro" id="IPR012337">
    <property type="entry name" value="RNaseH-like_sf"/>
</dbReference>
<name>A0ABN8BEN6_9LACO</name>
<dbReference type="Proteomes" id="UP000789707">
    <property type="component" value="Unassembled WGS sequence"/>
</dbReference>
<gene>
    <name evidence="14 18" type="primary">rnhB</name>
    <name evidence="18" type="ORF">WFA24289_00099</name>
</gene>
<evidence type="ECO:0000256" key="13">
    <source>
        <dbReference type="ARBA" id="ARBA00023211"/>
    </source>
</evidence>
<evidence type="ECO:0000259" key="17">
    <source>
        <dbReference type="PROSITE" id="PS51975"/>
    </source>
</evidence>